<gene>
    <name evidence="1" type="ORF">IWX90DRAFT_419102</name>
</gene>
<comment type="caution">
    <text evidence="1">The sequence shown here is derived from an EMBL/GenBank/DDBJ whole genome shotgun (WGS) entry which is preliminary data.</text>
</comment>
<accession>A0ABR1XG74</accession>
<proteinExistence type="predicted"/>
<name>A0ABR1XG74_9PEZI</name>
<protein>
    <recommendedName>
        <fullName evidence="3">Acid protease</fullName>
    </recommendedName>
</protein>
<keyword evidence="2" id="KW-1185">Reference proteome</keyword>
<sequence>MSCRLTRVATGKPKQSFFGGPHDVDDYRDESDGPWSTFELKLNTASGWKAVRLLPSFSVAAIFAIDSSACVNTSTKDCAERHVGLLQINASSDWANAGEYSLELGNDVGFKTISGRFGFQSAALPTSETGTVNGQAVALMDESTFELGLMGLAPNNTAALTFSRQYSSITDSLSSTSDDIHGSKMGARWGYIAGSFRRNFFASLTFGGYDLSGANFTGTVKNEISANSSSLFQVVLEGITVRSNNYSNFGAGGSAESAVKATIEPALPYLWLPEYWCCVIANAFILAWDSERELYSVPDDLDVESPDYKVSFRLYFAMRPSESVILGRVFLQETYLFADYDQKFFRIGRAIFNRGSRPMFIDSEDRPAHPVLDTGKIV</sequence>
<dbReference type="Proteomes" id="UP001456524">
    <property type="component" value="Unassembled WGS sequence"/>
</dbReference>
<dbReference type="Gene3D" id="2.40.70.10">
    <property type="entry name" value="Acid Proteases"/>
    <property type="match status" value="1"/>
</dbReference>
<evidence type="ECO:0008006" key="3">
    <source>
        <dbReference type="Google" id="ProtNLM"/>
    </source>
</evidence>
<dbReference type="SUPFAM" id="SSF50630">
    <property type="entry name" value="Acid proteases"/>
    <property type="match status" value="1"/>
</dbReference>
<evidence type="ECO:0000313" key="2">
    <source>
        <dbReference type="Proteomes" id="UP001456524"/>
    </source>
</evidence>
<evidence type="ECO:0000313" key="1">
    <source>
        <dbReference type="EMBL" id="KAK8153189.1"/>
    </source>
</evidence>
<reference evidence="1 2" key="1">
    <citation type="journal article" date="2022" name="G3 (Bethesda)">
        <title>Enemy or ally: a genomic approach to elucidate the lifestyle of Phyllosticta citrichinaensis.</title>
        <authorList>
            <person name="Buijs V.A."/>
            <person name="Groenewald J.Z."/>
            <person name="Haridas S."/>
            <person name="LaButti K.M."/>
            <person name="Lipzen A."/>
            <person name="Martin F.M."/>
            <person name="Barry K."/>
            <person name="Grigoriev I.V."/>
            <person name="Crous P.W."/>
            <person name="Seidl M.F."/>
        </authorList>
    </citation>
    <scope>NUCLEOTIDE SEQUENCE [LARGE SCALE GENOMIC DNA]</scope>
    <source>
        <strain evidence="1 2">CBS 129764</strain>
    </source>
</reference>
<organism evidence="1 2">
    <name type="scientific">Phyllosticta citrichinensis</name>
    <dbReference type="NCBI Taxonomy" id="1130410"/>
    <lineage>
        <taxon>Eukaryota</taxon>
        <taxon>Fungi</taxon>
        <taxon>Dikarya</taxon>
        <taxon>Ascomycota</taxon>
        <taxon>Pezizomycotina</taxon>
        <taxon>Dothideomycetes</taxon>
        <taxon>Dothideomycetes incertae sedis</taxon>
        <taxon>Botryosphaeriales</taxon>
        <taxon>Phyllostictaceae</taxon>
        <taxon>Phyllosticta</taxon>
    </lineage>
</organism>
<dbReference type="InterPro" id="IPR021109">
    <property type="entry name" value="Peptidase_aspartic_dom_sf"/>
</dbReference>
<dbReference type="EMBL" id="JBBWUH010000013">
    <property type="protein sequence ID" value="KAK8153189.1"/>
    <property type="molecule type" value="Genomic_DNA"/>
</dbReference>